<dbReference type="AlphaFoldDB" id="A0A368NQV6"/>
<sequence length="300" mass="33602">MKILKFVAAIIALTGANSCALTTPEFTLEQAEYQPYGNFIGKDGDRFLHYKWDTADPIIHYIELAQKVKAPADTAGRSYKYKVKSLFLEIGGGKYTIDANKPWLDAMDDGWDDRFNVTYAKNHNAALSGVAAVAWAIPHQNAAPESMLSSDFPKALSLAEKTIKEVGLNCKIQGFSEDKQYEGSVSFVELYRGVHHYRKFECGDVFIHVLTTIKPDLSSTYSVVKVLSDDTKGSDFPEIRDAYQAFKRWDLNDAASAMSFTAENYSERVTTWYKGTERTFPMMRRKCPCTIQATAKDTAG</sequence>
<evidence type="ECO:0000256" key="1">
    <source>
        <dbReference type="SAM" id="SignalP"/>
    </source>
</evidence>
<feature type="chain" id="PRO_5017008571" evidence="1">
    <location>
        <begin position="21"/>
        <end position="300"/>
    </location>
</feature>
<keyword evidence="1" id="KW-0732">Signal</keyword>
<gene>
    <name evidence="2" type="ORF">DU002_00475</name>
</gene>
<dbReference type="RefSeq" id="WP_114336388.1">
    <property type="nucleotide sequence ID" value="NZ_QPID01000001.1"/>
</dbReference>
<accession>A0A368NQV6</accession>
<dbReference type="Proteomes" id="UP000252558">
    <property type="component" value="Unassembled WGS sequence"/>
</dbReference>
<proteinExistence type="predicted"/>
<comment type="caution">
    <text evidence="2">The sequence shown here is derived from an EMBL/GenBank/DDBJ whole genome shotgun (WGS) entry which is preliminary data.</text>
</comment>
<keyword evidence="3" id="KW-1185">Reference proteome</keyword>
<name>A0A368NQV6_9GAMM</name>
<dbReference type="EMBL" id="QPID01000001">
    <property type="protein sequence ID" value="RCU52480.1"/>
    <property type="molecule type" value="Genomic_DNA"/>
</dbReference>
<organism evidence="2 3">
    <name type="scientific">Corallincola holothuriorum</name>
    <dbReference type="NCBI Taxonomy" id="2282215"/>
    <lineage>
        <taxon>Bacteria</taxon>
        <taxon>Pseudomonadati</taxon>
        <taxon>Pseudomonadota</taxon>
        <taxon>Gammaproteobacteria</taxon>
        <taxon>Alteromonadales</taxon>
        <taxon>Psychromonadaceae</taxon>
        <taxon>Corallincola</taxon>
    </lineage>
</organism>
<reference evidence="2 3" key="1">
    <citation type="submission" date="2018-07" db="EMBL/GenBank/DDBJ databases">
        <title>Corallincola holothuriorum sp. nov., a new facultative anaerobe isolated from sea cucumber Apostichopus japonicus.</title>
        <authorList>
            <person name="Xia H."/>
        </authorList>
    </citation>
    <scope>NUCLEOTIDE SEQUENCE [LARGE SCALE GENOMIC DNA]</scope>
    <source>
        <strain evidence="2 3">C4</strain>
    </source>
</reference>
<evidence type="ECO:0000313" key="2">
    <source>
        <dbReference type="EMBL" id="RCU52480.1"/>
    </source>
</evidence>
<protein>
    <submittedName>
        <fullName evidence="2">Uncharacterized protein</fullName>
    </submittedName>
</protein>
<evidence type="ECO:0000313" key="3">
    <source>
        <dbReference type="Proteomes" id="UP000252558"/>
    </source>
</evidence>
<feature type="signal peptide" evidence="1">
    <location>
        <begin position="1"/>
        <end position="20"/>
    </location>
</feature>